<dbReference type="SUPFAM" id="SSF52540">
    <property type="entry name" value="P-loop containing nucleoside triphosphate hydrolases"/>
    <property type="match status" value="1"/>
</dbReference>
<name>A0A382J6M7_9ZZZZ</name>
<dbReference type="InterPro" id="IPR027417">
    <property type="entry name" value="P-loop_NTPase"/>
</dbReference>
<reference evidence="2" key="1">
    <citation type="submission" date="2018-05" db="EMBL/GenBank/DDBJ databases">
        <authorList>
            <person name="Lanie J.A."/>
            <person name="Ng W.-L."/>
            <person name="Kazmierczak K.M."/>
            <person name="Andrzejewski T.M."/>
            <person name="Davidsen T.M."/>
            <person name="Wayne K.J."/>
            <person name="Tettelin H."/>
            <person name="Glass J.I."/>
            <person name="Rusch D."/>
            <person name="Podicherti R."/>
            <person name="Tsui H.-C.T."/>
            <person name="Winkler M.E."/>
        </authorList>
    </citation>
    <scope>NUCLEOTIDE SEQUENCE</scope>
</reference>
<dbReference type="EMBL" id="UINC01072230">
    <property type="protein sequence ID" value="SVC07710.1"/>
    <property type="molecule type" value="Genomic_DNA"/>
</dbReference>
<accession>A0A382J6M7</accession>
<dbReference type="SMART" id="SM00490">
    <property type="entry name" value="HELICc"/>
    <property type="match status" value="1"/>
</dbReference>
<gene>
    <name evidence="2" type="ORF">METZ01_LOCUS260564</name>
</gene>
<organism evidence="2">
    <name type="scientific">marine metagenome</name>
    <dbReference type="NCBI Taxonomy" id="408172"/>
    <lineage>
        <taxon>unclassified sequences</taxon>
        <taxon>metagenomes</taxon>
        <taxon>ecological metagenomes</taxon>
    </lineage>
</organism>
<dbReference type="AlphaFoldDB" id="A0A382J6M7"/>
<feature type="non-terminal residue" evidence="2">
    <location>
        <position position="1"/>
    </location>
</feature>
<evidence type="ECO:0000259" key="1">
    <source>
        <dbReference type="PROSITE" id="PS51194"/>
    </source>
</evidence>
<dbReference type="Pfam" id="PF00271">
    <property type="entry name" value="Helicase_C"/>
    <property type="match status" value="1"/>
</dbReference>
<proteinExistence type="predicted"/>
<dbReference type="InterPro" id="IPR001650">
    <property type="entry name" value="Helicase_C-like"/>
</dbReference>
<dbReference type="Gene3D" id="3.40.50.300">
    <property type="entry name" value="P-loop containing nucleotide triphosphate hydrolases"/>
    <property type="match status" value="1"/>
</dbReference>
<sequence>NDKVIIFTKYVTGMVDEISEALERKGITYTYYTGTKKEGLEPSLGSEFFNGKKVLIASSAIAEGLDKIQDVCRNIWFVGHGWTYSERQQVIGRVYRTGQKRNVDVLTFMASINGFEYDKNVKIHRINTKKIYHDCIVDGNYPETIVETRYNWKKIVNDVIRGEKVDGSRLIEIGLLKKLEKHDRKITKNKKKRKNKKH</sequence>
<dbReference type="PROSITE" id="PS51194">
    <property type="entry name" value="HELICASE_CTER"/>
    <property type="match status" value="1"/>
</dbReference>
<protein>
    <recommendedName>
        <fullName evidence="1">Helicase C-terminal domain-containing protein</fullName>
    </recommendedName>
</protein>
<evidence type="ECO:0000313" key="2">
    <source>
        <dbReference type="EMBL" id="SVC07710.1"/>
    </source>
</evidence>
<feature type="domain" description="Helicase C-terminal" evidence="1">
    <location>
        <begin position="1"/>
        <end position="149"/>
    </location>
</feature>